<name>A0AA38CNA3_TAXCH</name>
<keyword evidence="2" id="KW-1185">Reference proteome</keyword>
<dbReference type="Proteomes" id="UP000824469">
    <property type="component" value="Unassembled WGS sequence"/>
</dbReference>
<feature type="non-terminal residue" evidence="1">
    <location>
        <position position="1"/>
    </location>
</feature>
<evidence type="ECO:0000313" key="1">
    <source>
        <dbReference type="EMBL" id="KAH9303710.1"/>
    </source>
</evidence>
<dbReference type="AlphaFoldDB" id="A0AA38CNA3"/>
<accession>A0AA38CNA3</accession>
<proteinExistence type="predicted"/>
<organism evidence="1 2">
    <name type="scientific">Taxus chinensis</name>
    <name type="common">Chinese yew</name>
    <name type="synonym">Taxus wallichiana var. chinensis</name>
    <dbReference type="NCBI Taxonomy" id="29808"/>
    <lineage>
        <taxon>Eukaryota</taxon>
        <taxon>Viridiplantae</taxon>
        <taxon>Streptophyta</taxon>
        <taxon>Embryophyta</taxon>
        <taxon>Tracheophyta</taxon>
        <taxon>Spermatophyta</taxon>
        <taxon>Pinopsida</taxon>
        <taxon>Pinidae</taxon>
        <taxon>Conifers II</taxon>
        <taxon>Cupressales</taxon>
        <taxon>Taxaceae</taxon>
        <taxon>Taxus</taxon>
    </lineage>
</organism>
<reference evidence="1 2" key="1">
    <citation type="journal article" date="2021" name="Nat. Plants">
        <title>The Taxus genome provides insights into paclitaxel biosynthesis.</title>
        <authorList>
            <person name="Xiong X."/>
            <person name="Gou J."/>
            <person name="Liao Q."/>
            <person name="Li Y."/>
            <person name="Zhou Q."/>
            <person name="Bi G."/>
            <person name="Li C."/>
            <person name="Du R."/>
            <person name="Wang X."/>
            <person name="Sun T."/>
            <person name="Guo L."/>
            <person name="Liang H."/>
            <person name="Lu P."/>
            <person name="Wu Y."/>
            <person name="Zhang Z."/>
            <person name="Ro D.K."/>
            <person name="Shang Y."/>
            <person name="Huang S."/>
            <person name="Yan J."/>
        </authorList>
    </citation>
    <scope>NUCLEOTIDE SEQUENCE [LARGE SCALE GENOMIC DNA]</scope>
    <source>
        <strain evidence="1">Ta-2019</strain>
    </source>
</reference>
<sequence>VDEIGGSSLVEKEHVLELEKWNKTLWRFAVTVHIKCKSRGSDIASISLLELEVLDNLISPIPPRVARLRSLGSSTYAFLLHISNMGET</sequence>
<feature type="non-terminal residue" evidence="1">
    <location>
        <position position="88"/>
    </location>
</feature>
<gene>
    <name evidence="1" type="ORF">KI387_008114</name>
</gene>
<comment type="caution">
    <text evidence="1">The sequence shown here is derived from an EMBL/GenBank/DDBJ whole genome shotgun (WGS) entry which is preliminary data.</text>
</comment>
<evidence type="ECO:0000313" key="2">
    <source>
        <dbReference type="Proteomes" id="UP000824469"/>
    </source>
</evidence>
<protein>
    <submittedName>
        <fullName evidence="1">Uncharacterized protein</fullName>
    </submittedName>
</protein>
<dbReference type="EMBL" id="JAHRHJ020000008">
    <property type="protein sequence ID" value="KAH9303710.1"/>
    <property type="molecule type" value="Genomic_DNA"/>
</dbReference>